<protein>
    <recommendedName>
        <fullName evidence="4">Secreted protein</fullName>
    </recommendedName>
</protein>
<name>A0AAE0IKC4_9PEZI</name>
<comment type="caution">
    <text evidence="2">The sequence shown here is derived from an EMBL/GenBank/DDBJ whole genome shotgun (WGS) entry which is preliminary data.</text>
</comment>
<reference evidence="2" key="1">
    <citation type="journal article" date="2023" name="Mol. Phylogenet. Evol.">
        <title>Genome-scale phylogeny and comparative genomics of the fungal order Sordariales.</title>
        <authorList>
            <person name="Hensen N."/>
            <person name="Bonometti L."/>
            <person name="Westerberg I."/>
            <person name="Brannstrom I.O."/>
            <person name="Guillou S."/>
            <person name="Cros-Aarteil S."/>
            <person name="Calhoun S."/>
            <person name="Haridas S."/>
            <person name="Kuo A."/>
            <person name="Mondo S."/>
            <person name="Pangilinan J."/>
            <person name="Riley R."/>
            <person name="LaButti K."/>
            <person name="Andreopoulos B."/>
            <person name="Lipzen A."/>
            <person name="Chen C."/>
            <person name="Yan M."/>
            <person name="Daum C."/>
            <person name="Ng V."/>
            <person name="Clum A."/>
            <person name="Steindorff A."/>
            <person name="Ohm R.A."/>
            <person name="Martin F."/>
            <person name="Silar P."/>
            <person name="Natvig D.O."/>
            <person name="Lalanne C."/>
            <person name="Gautier V."/>
            <person name="Ament-Velasquez S.L."/>
            <person name="Kruys A."/>
            <person name="Hutchinson M.I."/>
            <person name="Powell A.J."/>
            <person name="Barry K."/>
            <person name="Miller A.N."/>
            <person name="Grigoriev I.V."/>
            <person name="Debuchy R."/>
            <person name="Gladieux P."/>
            <person name="Hiltunen Thoren M."/>
            <person name="Johannesson H."/>
        </authorList>
    </citation>
    <scope>NUCLEOTIDE SEQUENCE</scope>
    <source>
        <strain evidence="2">CBS 118394</strain>
    </source>
</reference>
<keyword evidence="3" id="KW-1185">Reference proteome</keyword>
<organism evidence="2 3">
    <name type="scientific">Apodospora peruviana</name>
    <dbReference type="NCBI Taxonomy" id="516989"/>
    <lineage>
        <taxon>Eukaryota</taxon>
        <taxon>Fungi</taxon>
        <taxon>Dikarya</taxon>
        <taxon>Ascomycota</taxon>
        <taxon>Pezizomycotina</taxon>
        <taxon>Sordariomycetes</taxon>
        <taxon>Sordariomycetidae</taxon>
        <taxon>Sordariales</taxon>
        <taxon>Lasiosphaeriaceae</taxon>
        <taxon>Apodospora</taxon>
    </lineage>
</organism>
<evidence type="ECO:0000313" key="2">
    <source>
        <dbReference type="EMBL" id="KAK3326337.1"/>
    </source>
</evidence>
<evidence type="ECO:0008006" key="4">
    <source>
        <dbReference type="Google" id="ProtNLM"/>
    </source>
</evidence>
<sequence length="179" mass="20113">MPQTRSLLTHAFLASFPLGCFSDVGAERGKRETTSSCAFCRPFQTFQVTVHVYFDRPFPLLESRFDSLSLFLLRLIVIPPPLGEHSSVTAKALLKAVTVNFFCQCISHYRRGIFLDRTPSICFLPRYAEPTTSSSSPPLTFSSTPCVRTIPPDLKGNLFPRAENENNYMSKNWLSVTVP</sequence>
<evidence type="ECO:0000313" key="3">
    <source>
        <dbReference type="Proteomes" id="UP001283341"/>
    </source>
</evidence>
<evidence type="ECO:0000256" key="1">
    <source>
        <dbReference type="SAM" id="SignalP"/>
    </source>
</evidence>
<accession>A0AAE0IKC4</accession>
<feature type="signal peptide" evidence="1">
    <location>
        <begin position="1"/>
        <end position="22"/>
    </location>
</feature>
<proteinExistence type="predicted"/>
<keyword evidence="1" id="KW-0732">Signal</keyword>
<reference evidence="2" key="2">
    <citation type="submission" date="2023-06" db="EMBL/GenBank/DDBJ databases">
        <authorList>
            <consortium name="Lawrence Berkeley National Laboratory"/>
            <person name="Haridas S."/>
            <person name="Hensen N."/>
            <person name="Bonometti L."/>
            <person name="Westerberg I."/>
            <person name="Brannstrom I.O."/>
            <person name="Guillou S."/>
            <person name="Cros-Aarteil S."/>
            <person name="Calhoun S."/>
            <person name="Kuo A."/>
            <person name="Mondo S."/>
            <person name="Pangilinan J."/>
            <person name="Riley R."/>
            <person name="Labutti K."/>
            <person name="Andreopoulos B."/>
            <person name="Lipzen A."/>
            <person name="Chen C."/>
            <person name="Yanf M."/>
            <person name="Daum C."/>
            <person name="Ng V."/>
            <person name="Clum A."/>
            <person name="Steindorff A."/>
            <person name="Ohm R."/>
            <person name="Martin F."/>
            <person name="Silar P."/>
            <person name="Natvig D."/>
            <person name="Lalanne C."/>
            <person name="Gautier V."/>
            <person name="Ament-Velasquez S.L."/>
            <person name="Kruys A."/>
            <person name="Hutchinson M.I."/>
            <person name="Powell A.J."/>
            <person name="Barry K."/>
            <person name="Miller A.N."/>
            <person name="Grigoriev I.V."/>
            <person name="Debuchy R."/>
            <person name="Gladieux P."/>
            <person name="Thoren M.H."/>
            <person name="Johannesson H."/>
        </authorList>
    </citation>
    <scope>NUCLEOTIDE SEQUENCE</scope>
    <source>
        <strain evidence="2">CBS 118394</strain>
    </source>
</reference>
<gene>
    <name evidence="2" type="ORF">B0H66DRAFT_156499</name>
</gene>
<feature type="chain" id="PRO_5042240336" description="Secreted protein" evidence="1">
    <location>
        <begin position="23"/>
        <end position="179"/>
    </location>
</feature>
<dbReference type="AlphaFoldDB" id="A0AAE0IKC4"/>
<dbReference type="Proteomes" id="UP001283341">
    <property type="component" value="Unassembled WGS sequence"/>
</dbReference>
<dbReference type="EMBL" id="JAUEDM010000002">
    <property type="protein sequence ID" value="KAK3326337.1"/>
    <property type="molecule type" value="Genomic_DNA"/>
</dbReference>